<keyword evidence="1" id="KW-0238">DNA-binding</keyword>
<dbReference type="InterPro" id="IPR010982">
    <property type="entry name" value="Lambda_DNA-bd_dom_sf"/>
</dbReference>
<keyword evidence="4" id="KW-1185">Reference proteome</keyword>
<protein>
    <submittedName>
        <fullName evidence="3">HigA family addiction module antitoxin</fullName>
    </submittedName>
</protein>
<dbReference type="NCBIfam" id="TIGR02607">
    <property type="entry name" value="antidote_HigA"/>
    <property type="match status" value="1"/>
</dbReference>
<gene>
    <name evidence="3" type="ORF">ACFFQ6_17110</name>
</gene>
<reference evidence="3 4" key="1">
    <citation type="submission" date="2024-09" db="EMBL/GenBank/DDBJ databases">
        <authorList>
            <person name="Sun Q."/>
            <person name="Mori K."/>
        </authorList>
    </citation>
    <scope>NUCLEOTIDE SEQUENCE [LARGE SCALE GENOMIC DNA]</scope>
    <source>
        <strain evidence="3 4">JCM 11411</strain>
    </source>
</reference>
<sequence length="97" mass="10869">MTTDLRPIHPGEILREDFLEPFGITQNRLATIIGVPPRRINEIVHGKRSITADTALRLAKAFGNSAQFWLNIQDRYELDLAADKLGDTLAKITRLSA</sequence>
<feature type="domain" description="HTH cro/C1-type" evidence="2">
    <location>
        <begin position="23"/>
        <end position="69"/>
    </location>
</feature>
<dbReference type="RefSeq" id="WP_378375075.1">
    <property type="nucleotide sequence ID" value="NZ_JBHMAS010000046.1"/>
</dbReference>
<organism evidence="3 4">
    <name type="scientific">Rhodococcus baikonurensis</name>
    <dbReference type="NCBI Taxonomy" id="172041"/>
    <lineage>
        <taxon>Bacteria</taxon>
        <taxon>Bacillati</taxon>
        <taxon>Actinomycetota</taxon>
        <taxon>Actinomycetes</taxon>
        <taxon>Mycobacteriales</taxon>
        <taxon>Nocardiaceae</taxon>
        <taxon>Rhodococcus</taxon>
        <taxon>Rhodococcus erythropolis group</taxon>
    </lineage>
</organism>
<dbReference type="PANTHER" id="PTHR36924:SF1">
    <property type="entry name" value="ANTITOXIN HIGA-1"/>
    <property type="match status" value="1"/>
</dbReference>
<dbReference type="EMBL" id="JBHMAS010000046">
    <property type="protein sequence ID" value="MFB9781412.1"/>
    <property type="molecule type" value="Genomic_DNA"/>
</dbReference>
<dbReference type="SUPFAM" id="SSF47413">
    <property type="entry name" value="lambda repressor-like DNA-binding domains"/>
    <property type="match status" value="1"/>
</dbReference>
<dbReference type="PANTHER" id="PTHR36924">
    <property type="entry name" value="ANTITOXIN HIGA-1"/>
    <property type="match status" value="1"/>
</dbReference>
<dbReference type="CDD" id="cd00093">
    <property type="entry name" value="HTH_XRE"/>
    <property type="match status" value="1"/>
</dbReference>
<evidence type="ECO:0000259" key="2">
    <source>
        <dbReference type="PROSITE" id="PS50943"/>
    </source>
</evidence>
<dbReference type="PROSITE" id="PS50943">
    <property type="entry name" value="HTH_CROC1"/>
    <property type="match status" value="1"/>
</dbReference>
<dbReference type="SMART" id="SM00530">
    <property type="entry name" value="HTH_XRE"/>
    <property type="match status" value="1"/>
</dbReference>
<evidence type="ECO:0000313" key="4">
    <source>
        <dbReference type="Proteomes" id="UP001589587"/>
    </source>
</evidence>
<accession>A0ABV5XIG0</accession>
<dbReference type="Gene3D" id="1.10.260.40">
    <property type="entry name" value="lambda repressor-like DNA-binding domains"/>
    <property type="match status" value="1"/>
</dbReference>
<dbReference type="InterPro" id="IPR013430">
    <property type="entry name" value="Toxin_antidote_HigA"/>
</dbReference>
<dbReference type="Proteomes" id="UP001589587">
    <property type="component" value="Unassembled WGS sequence"/>
</dbReference>
<comment type="caution">
    <text evidence="3">The sequence shown here is derived from an EMBL/GenBank/DDBJ whole genome shotgun (WGS) entry which is preliminary data.</text>
</comment>
<proteinExistence type="predicted"/>
<name>A0ABV5XIG0_9NOCA</name>
<dbReference type="InterPro" id="IPR001387">
    <property type="entry name" value="Cro/C1-type_HTH"/>
</dbReference>
<dbReference type="Pfam" id="PF01381">
    <property type="entry name" value="HTH_3"/>
    <property type="match status" value="1"/>
</dbReference>
<evidence type="ECO:0000256" key="1">
    <source>
        <dbReference type="ARBA" id="ARBA00023125"/>
    </source>
</evidence>
<evidence type="ECO:0000313" key="3">
    <source>
        <dbReference type="EMBL" id="MFB9781412.1"/>
    </source>
</evidence>